<dbReference type="EMBL" id="ML170203">
    <property type="protein sequence ID" value="TDL18825.1"/>
    <property type="molecule type" value="Genomic_DNA"/>
</dbReference>
<dbReference type="VEuPathDB" id="FungiDB:BD410DRAFT_792816"/>
<gene>
    <name evidence="1" type="ORF">BD410DRAFT_792816</name>
</gene>
<keyword evidence="2" id="KW-1185">Reference proteome</keyword>
<name>A0A4Y7PUN1_9AGAM</name>
<reference evidence="1 2" key="1">
    <citation type="submission" date="2018-06" db="EMBL/GenBank/DDBJ databases">
        <title>A transcriptomic atlas of mushroom development highlights an independent origin of complex multicellularity.</title>
        <authorList>
            <consortium name="DOE Joint Genome Institute"/>
            <person name="Krizsan K."/>
            <person name="Almasi E."/>
            <person name="Merenyi Z."/>
            <person name="Sahu N."/>
            <person name="Viragh M."/>
            <person name="Koszo T."/>
            <person name="Mondo S."/>
            <person name="Kiss B."/>
            <person name="Balint B."/>
            <person name="Kues U."/>
            <person name="Barry K."/>
            <person name="Hegedus J.C."/>
            <person name="Henrissat B."/>
            <person name="Johnson J."/>
            <person name="Lipzen A."/>
            <person name="Ohm R."/>
            <person name="Nagy I."/>
            <person name="Pangilinan J."/>
            <person name="Yan J."/>
            <person name="Xiong Y."/>
            <person name="Grigoriev I.V."/>
            <person name="Hibbett D.S."/>
            <person name="Nagy L.G."/>
        </authorList>
    </citation>
    <scope>NUCLEOTIDE SEQUENCE [LARGE SCALE GENOMIC DNA]</scope>
    <source>
        <strain evidence="1 2">SZMC22713</strain>
    </source>
</reference>
<feature type="non-terminal residue" evidence="1">
    <location>
        <position position="1"/>
    </location>
</feature>
<protein>
    <submittedName>
        <fullName evidence="1">Uncharacterized protein</fullName>
    </submittedName>
</protein>
<evidence type="ECO:0000313" key="1">
    <source>
        <dbReference type="EMBL" id="TDL18825.1"/>
    </source>
</evidence>
<proteinExistence type="predicted"/>
<dbReference type="Proteomes" id="UP000294933">
    <property type="component" value="Unassembled WGS sequence"/>
</dbReference>
<organism evidence="1 2">
    <name type="scientific">Rickenella mellea</name>
    <dbReference type="NCBI Taxonomy" id="50990"/>
    <lineage>
        <taxon>Eukaryota</taxon>
        <taxon>Fungi</taxon>
        <taxon>Dikarya</taxon>
        <taxon>Basidiomycota</taxon>
        <taxon>Agaricomycotina</taxon>
        <taxon>Agaricomycetes</taxon>
        <taxon>Hymenochaetales</taxon>
        <taxon>Rickenellaceae</taxon>
        <taxon>Rickenella</taxon>
    </lineage>
</organism>
<accession>A0A4Y7PUN1</accession>
<dbReference type="AlphaFoldDB" id="A0A4Y7PUN1"/>
<sequence length="97" mass="10951">WCLAARKHVRPVTRLGRAIVSAEGFTGVRRRSTSSRNVSNQTYPSPCQRNLHFSPGNRYRVHALGSTWTLETLANGGQWKLQIVDSTRRDRDLLASC</sequence>
<evidence type="ECO:0000313" key="2">
    <source>
        <dbReference type="Proteomes" id="UP000294933"/>
    </source>
</evidence>